<protein>
    <submittedName>
        <fullName evidence="1">Uncharacterized protein</fullName>
    </submittedName>
</protein>
<dbReference type="Proteomes" id="UP001610446">
    <property type="component" value="Unassembled WGS sequence"/>
</dbReference>
<name>A0ABR4JB85_9EURO</name>
<evidence type="ECO:0000313" key="2">
    <source>
        <dbReference type="Proteomes" id="UP001610446"/>
    </source>
</evidence>
<gene>
    <name evidence="1" type="ORF">BJY01DRAFT_221063</name>
</gene>
<sequence length="145" mass="15789">MQAQAPYKPHYSAPHWEMTPLQSASCVACRRKIVPRLGEVSAPSRPSIDSNGEGAAGMPACRGNYREGARGSWLWFLRLLLLPSFLSTLCVFRAPTRKSRPSGQGTLSTTECKSDPESVSLVSEVASFSCSGTRPQTFPETPRSQ</sequence>
<organism evidence="1 2">
    <name type="scientific">Aspergillus pseudoustus</name>
    <dbReference type="NCBI Taxonomy" id="1810923"/>
    <lineage>
        <taxon>Eukaryota</taxon>
        <taxon>Fungi</taxon>
        <taxon>Dikarya</taxon>
        <taxon>Ascomycota</taxon>
        <taxon>Pezizomycotina</taxon>
        <taxon>Eurotiomycetes</taxon>
        <taxon>Eurotiomycetidae</taxon>
        <taxon>Eurotiales</taxon>
        <taxon>Aspergillaceae</taxon>
        <taxon>Aspergillus</taxon>
        <taxon>Aspergillus subgen. Nidulantes</taxon>
    </lineage>
</organism>
<dbReference type="EMBL" id="JBFXLU010000162">
    <property type="protein sequence ID" value="KAL2837338.1"/>
    <property type="molecule type" value="Genomic_DNA"/>
</dbReference>
<evidence type="ECO:0000313" key="1">
    <source>
        <dbReference type="EMBL" id="KAL2837338.1"/>
    </source>
</evidence>
<reference evidence="1 2" key="1">
    <citation type="submission" date="2024-07" db="EMBL/GenBank/DDBJ databases">
        <title>Section-level genome sequencing and comparative genomics of Aspergillus sections Usti and Cavernicolus.</title>
        <authorList>
            <consortium name="Lawrence Berkeley National Laboratory"/>
            <person name="Nybo J.L."/>
            <person name="Vesth T.C."/>
            <person name="Theobald S."/>
            <person name="Frisvad J.C."/>
            <person name="Larsen T.O."/>
            <person name="Kjaerboelling I."/>
            <person name="Rothschild-Mancinelli K."/>
            <person name="Lyhne E.K."/>
            <person name="Kogle M.E."/>
            <person name="Barry K."/>
            <person name="Clum A."/>
            <person name="Na H."/>
            <person name="Ledsgaard L."/>
            <person name="Lin J."/>
            <person name="Lipzen A."/>
            <person name="Kuo A."/>
            <person name="Riley R."/>
            <person name="Mondo S."/>
            <person name="Labutti K."/>
            <person name="Haridas S."/>
            <person name="Pangalinan J."/>
            <person name="Salamov A.A."/>
            <person name="Simmons B.A."/>
            <person name="Magnuson J.K."/>
            <person name="Chen J."/>
            <person name="Drula E."/>
            <person name="Henrissat B."/>
            <person name="Wiebenga A."/>
            <person name="Lubbers R.J."/>
            <person name="Gomes A.C."/>
            <person name="Makela M.R."/>
            <person name="Stajich J."/>
            <person name="Grigoriev I.V."/>
            <person name="Mortensen U.H."/>
            <person name="De Vries R.P."/>
            <person name="Baker S.E."/>
            <person name="Andersen M.R."/>
        </authorList>
    </citation>
    <scope>NUCLEOTIDE SEQUENCE [LARGE SCALE GENOMIC DNA]</scope>
    <source>
        <strain evidence="1 2">CBS 123904</strain>
    </source>
</reference>
<accession>A0ABR4JB85</accession>
<keyword evidence="2" id="KW-1185">Reference proteome</keyword>
<proteinExistence type="predicted"/>
<comment type="caution">
    <text evidence="1">The sequence shown here is derived from an EMBL/GenBank/DDBJ whole genome shotgun (WGS) entry which is preliminary data.</text>
</comment>